<evidence type="ECO:0000256" key="1">
    <source>
        <dbReference type="SAM" id="MobiDB-lite"/>
    </source>
</evidence>
<dbReference type="NCBIfam" id="NF033493">
    <property type="entry name" value="MetS_like_NSS"/>
    <property type="match status" value="1"/>
</dbReference>
<dbReference type="RefSeq" id="WP_303734546.1">
    <property type="nucleotide sequence ID" value="NZ_CAKZHK010000008.1"/>
</dbReference>
<name>A0A2W5T293_9CORY</name>
<sequence length="54" mass="5910">MSGTAVMMMVLFMLVIWGGLATSTYSLMKNPDETSGKLGDNPEATDEKLYDQGY</sequence>
<organism evidence="2 3">
    <name type="scientific">Corynebacterium kroppenstedtii</name>
    <dbReference type="NCBI Taxonomy" id="161879"/>
    <lineage>
        <taxon>Bacteria</taxon>
        <taxon>Bacillati</taxon>
        <taxon>Actinomycetota</taxon>
        <taxon>Actinomycetes</taxon>
        <taxon>Mycobacteriales</taxon>
        <taxon>Corynebacteriaceae</taxon>
        <taxon>Corynebacterium</taxon>
    </lineage>
</organism>
<dbReference type="InterPro" id="IPR031596">
    <property type="entry name" value="MaAIMP_sms"/>
</dbReference>
<dbReference type="Proteomes" id="UP000249432">
    <property type="component" value="Unassembled WGS sequence"/>
</dbReference>
<proteinExistence type="predicted"/>
<dbReference type="NCBIfam" id="NF033494">
    <property type="entry name" value="NSS_import_MetS"/>
    <property type="match status" value="1"/>
</dbReference>
<gene>
    <name evidence="2" type="ORF">DI525_04255</name>
</gene>
<protein>
    <submittedName>
        <fullName evidence="2">Methionine/alanine import NSS transporter subunit MetS</fullName>
    </submittedName>
</protein>
<dbReference type="AlphaFoldDB" id="A0A2W5T293"/>
<reference evidence="2 3" key="1">
    <citation type="submission" date="2017-08" db="EMBL/GenBank/DDBJ databases">
        <title>Infants hospitalized years apart are colonized by the same room-sourced microbial strains.</title>
        <authorList>
            <person name="Brooks B."/>
            <person name="Olm M.R."/>
            <person name="Firek B.A."/>
            <person name="Baker R."/>
            <person name="Thomas B.C."/>
            <person name="Morowitz M.J."/>
            <person name="Banfield J.F."/>
        </authorList>
    </citation>
    <scope>NUCLEOTIDE SEQUENCE [LARGE SCALE GENOMIC DNA]</scope>
    <source>
        <strain evidence="2">S2_003_000_R1_3</strain>
    </source>
</reference>
<feature type="compositionally biased region" description="Basic and acidic residues" evidence="1">
    <location>
        <begin position="45"/>
        <end position="54"/>
    </location>
</feature>
<dbReference type="Pfam" id="PF16951">
    <property type="entry name" value="MaAIMP_sms"/>
    <property type="match status" value="1"/>
</dbReference>
<evidence type="ECO:0000313" key="3">
    <source>
        <dbReference type="Proteomes" id="UP000249432"/>
    </source>
</evidence>
<comment type="caution">
    <text evidence="2">The sequence shown here is derived from an EMBL/GenBank/DDBJ whole genome shotgun (WGS) entry which is preliminary data.</text>
</comment>
<feature type="region of interest" description="Disordered" evidence="1">
    <location>
        <begin position="31"/>
        <end position="54"/>
    </location>
</feature>
<evidence type="ECO:0000313" key="2">
    <source>
        <dbReference type="EMBL" id="PZR05495.1"/>
    </source>
</evidence>
<dbReference type="EMBL" id="QFRA01000006">
    <property type="protein sequence ID" value="PZR05495.1"/>
    <property type="molecule type" value="Genomic_DNA"/>
</dbReference>
<accession>A0A2W5T293</accession>